<dbReference type="SUPFAM" id="SSF46626">
    <property type="entry name" value="Cytochrome c"/>
    <property type="match status" value="1"/>
</dbReference>
<proteinExistence type="predicted"/>
<dbReference type="GO" id="GO:0046872">
    <property type="term" value="F:metal ion binding"/>
    <property type="evidence" value="ECO:0007669"/>
    <property type="project" value="UniProtKB-KW"/>
</dbReference>
<protein>
    <submittedName>
        <fullName evidence="7">C-type cytochrome</fullName>
    </submittedName>
</protein>
<dbReference type="GO" id="GO:0020037">
    <property type="term" value="F:heme binding"/>
    <property type="evidence" value="ECO:0007669"/>
    <property type="project" value="InterPro"/>
</dbReference>
<feature type="domain" description="Cytochrome c" evidence="6">
    <location>
        <begin position="18"/>
        <end position="104"/>
    </location>
</feature>
<keyword evidence="5" id="KW-0732">Signal</keyword>
<dbReference type="RefSeq" id="WP_187075972.1">
    <property type="nucleotide sequence ID" value="NZ_JACORT010000003.1"/>
</dbReference>
<sequence length="105" mass="11705">MRQFLAALLLAPLACAAQPLADARQLAADQGCYNCHGEPPRRYVPSFREIVARYATYRGRLDGKAEQALVDRLHHGSLFSHVAAHERLTEEQARALVRWLVEGAP</sequence>
<dbReference type="AlphaFoldDB" id="A0A923MQS0"/>
<dbReference type="InterPro" id="IPR009056">
    <property type="entry name" value="Cyt_c-like_dom"/>
</dbReference>
<comment type="caution">
    <text evidence="7">The sequence shown here is derived from an EMBL/GenBank/DDBJ whole genome shotgun (WGS) entry which is preliminary data.</text>
</comment>
<evidence type="ECO:0000256" key="3">
    <source>
        <dbReference type="ARBA" id="ARBA00023004"/>
    </source>
</evidence>
<reference evidence="7" key="1">
    <citation type="submission" date="2020-08" db="EMBL/GenBank/DDBJ databases">
        <title>Ramlibacter sp. USB13 16S ribosomal RNA gene genome sequencing and assembly.</title>
        <authorList>
            <person name="Kang M."/>
        </authorList>
    </citation>
    <scope>NUCLEOTIDE SEQUENCE</scope>
    <source>
        <strain evidence="7">USB13</strain>
    </source>
</reference>
<keyword evidence="1 4" id="KW-0349">Heme</keyword>
<evidence type="ECO:0000256" key="1">
    <source>
        <dbReference type="ARBA" id="ARBA00022617"/>
    </source>
</evidence>
<feature type="chain" id="PRO_5037979160" evidence="5">
    <location>
        <begin position="17"/>
        <end position="105"/>
    </location>
</feature>
<organism evidence="7 8">
    <name type="scientific">Ramlibacter cellulosilyticus</name>
    <dbReference type="NCBI Taxonomy" id="2764187"/>
    <lineage>
        <taxon>Bacteria</taxon>
        <taxon>Pseudomonadati</taxon>
        <taxon>Pseudomonadota</taxon>
        <taxon>Betaproteobacteria</taxon>
        <taxon>Burkholderiales</taxon>
        <taxon>Comamonadaceae</taxon>
        <taxon>Ramlibacter</taxon>
    </lineage>
</organism>
<keyword evidence="2 4" id="KW-0479">Metal-binding</keyword>
<evidence type="ECO:0000313" key="7">
    <source>
        <dbReference type="EMBL" id="MBC5783231.1"/>
    </source>
</evidence>
<feature type="signal peptide" evidence="5">
    <location>
        <begin position="1"/>
        <end position="16"/>
    </location>
</feature>
<keyword evidence="8" id="KW-1185">Reference proteome</keyword>
<name>A0A923MQS0_9BURK</name>
<keyword evidence="3 4" id="KW-0408">Iron</keyword>
<dbReference type="Proteomes" id="UP000608513">
    <property type="component" value="Unassembled WGS sequence"/>
</dbReference>
<dbReference type="EMBL" id="JACORT010000003">
    <property type="protein sequence ID" value="MBC5783231.1"/>
    <property type="molecule type" value="Genomic_DNA"/>
</dbReference>
<gene>
    <name evidence="7" type="ORF">H8N03_09770</name>
</gene>
<dbReference type="InterPro" id="IPR036909">
    <property type="entry name" value="Cyt_c-like_dom_sf"/>
</dbReference>
<dbReference type="Gene3D" id="1.10.760.10">
    <property type="entry name" value="Cytochrome c-like domain"/>
    <property type="match status" value="1"/>
</dbReference>
<dbReference type="PROSITE" id="PS51007">
    <property type="entry name" value="CYTC"/>
    <property type="match status" value="1"/>
</dbReference>
<evidence type="ECO:0000256" key="5">
    <source>
        <dbReference type="SAM" id="SignalP"/>
    </source>
</evidence>
<evidence type="ECO:0000259" key="6">
    <source>
        <dbReference type="PROSITE" id="PS51007"/>
    </source>
</evidence>
<evidence type="ECO:0000313" key="8">
    <source>
        <dbReference type="Proteomes" id="UP000608513"/>
    </source>
</evidence>
<accession>A0A923MQS0</accession>
<evidence type="ECO:0000256" key="4">
    <source>
        <dbReference type="PROSITE-ProRule" id="PRU00433"/>
    </source>
</evidence>
<evidence type="ECO:0000256" key="2">
    <source>
        <dbReference type="ARBA" id="ARBA00022723"/>
    </source>
</evidence>
<dbReference type="GO" id="GO:0009055">
    <property type="term" value="F:electron transfer activity"/>
    <property type="evidence" value="ECO:0007669"/>
    <property type="project" value="InterPro"/>
</dbReference>